<keyword evidence="3" id="KW-0732">Signal</keyword>
<evidence type="ECO:0000256" key="2">
    <source>
        <dbReference type="ARBA" id="ARBA00023157"/>
    </source>
</evidence>
<dbReference type="Gene3D" id="3.90.70.10">
    <property type="entry name" value="Cysteine proteinases"/>
    <property type="match status" value="1"/>
</dbReference>
<evidence type="ECO:0000259" key="4">
    <source>
        <dbReference type="SMART" id="SM00645"/>
    </source>
</evidence>
<reference evidence="6 7" key="1">
    <citation type="journal article" date="2021" name="Comput. Struct. Biotechnol. J.">
        <title>De novo genome assembly of the potent medicinal plant Rehmannia glutinosa using nanopore technology.</title>
        <authorList>
            <person name="Ma L."/>
            <person name="Dong C."/>
            <person name="Song C."/>
            <person name="Wang X."/>
            <person name="Zheng X."/>
            <person name="Niu Y."/>
            <person name="Chen S."/>
            <person name="Feng W."/>
        </authorList>
    </citation>
    <scope>NUCLEOTIDE SEQUENCE [LARGE SCALE GENOMIC DNA]</scope>
    <source>
        <strain evidence="6">DH-2019</strain>
    </source>
</reference>
<dbReference type="SMART" id="SM00645">
    <property type="entry name" value="Pept_C1"/>
    <property type="match status" value="1"/>
</dbReference>
<dbReference type="InterPro" id="IPR038765">
    <property type="entry name" value="Papain-like_cys_pep_sf"/>
</dbReference>
<dbReference type="EMBL" id="JABTTQ020000010">
    <property type="protein sequence ID" value="KAK6147076.1"/>
    <property type="molecule type" value="Genomic_DNA"/>
</dbReference>
<evidence type="ECO:0000259" key="5">
    <source>
        <dbReference type="SMART" id="SM00848"/>
    </source>
</evidence>
<organism evidence="6 7">
    <name type="scientific">Rehmannia glutinosa</name>
    <name type="common">Chinese foxglove</name>
    <dbReference type="NCBI Taxonomy" id="99300"/>
    <lineage>
        <taxon>Eukaryota</taxon>
        <taxon>Viridiplantae</taxon>
        <taxon>Streptophyta</taxon>
        <taxon>Embryophyta</taxon>
        <taxon>Tracheophyta</taxon>
        <taxon>Spermatophyta</taxon>
        <taxon>Magnoliopsida</taxon>
        <taxon>eudicotyledons</taxon>
        <taxon>Gunneridae</taxon>
        <taxon>Pentapetalae</taxon>
        <taxon>asterids</taxon>
        <taxon>lamiids</taxon>
        <taxon>Lamiales</taxon>
        <taxon>Orobanchaceae</taxon>
        <taxon>Rehmannieae</taxon>
        <taxon>Rehmannia</taxon>
    </lineage>
</organism>
<dbReference type="CDD" id="cd02248">
    <property type="entry name" value="Peptidase_C1A"/>
    <property type="match status" value="1"/>
</dbReference>
<dbReference type="InterPro" id="IPR025661">
    <property type="entry name" value="Pept_asp_AS"/>
</dbReference>
<accession>A0ABR0WKD7</accession>
<dbReference type="Pfam" id="PF08246">
    <property type="entry name" value="Inhibitor_I29"/>
    <property type="match status" value="1"/>
</dbReference>
<dbReference type="PROSITE" id="PS00639">
    <property type="entry name" value="THIOL_PROTEASE_HIS"/>
    <property type="match status" value="1"/>
</dbReference>
<dbReference type="PANTHER" id="PTHR12411">
    <property type="entry name" value="CYSTEINE PROTEASE FAMILY C1-RELATED"/>
    <property type="match status" value="1"/>
</dbReference>
<protein>
    <recommendedName>
        <fullName evidence="8">Senescence-specific cysteine protease SAG39-like</fullName>
    </recommendedName>
</protein>
<dbReference type="InterPro" id="IPR039417">
    <property type="entry name" value="Peptidase_C1A_papain-like"/>
</dbReference>
<comment type="caution">
    <text evidence="6">The sequence shown here is derived from an EMBL/GenBank/DDBJ whole genome shotgun (WGS) entry which is preliminary data.</text>
</comment>
<dbReference type="SMART" id="SM00848">
    <property type="entry name" value="Inhibitor_I29"/>
    <property type="match status" value="1"/>
</dbReference>
<comment type="similarity">
    <text evidence="1">Belongs to the peptidase C1 family.</text>
</comment>
<dbReference type="Pfam" id="PF00112">
    <property type="entry name" value="Peptidase_C1"/>
    <property type="match status" value="1"/>
</dbReference>
<sequence>MALKPSWKLILSAMTVLVLCTSQATARTAPDASMAEKHEQWMARFGRAYKDDTEKAYRFNIFKENVAYIESFNEAGARPYKLAINKFADLTNEEFQASRNGFKMGSHLKASKVSSFRYANFTAVPPSMDWRKKGAVTGVKDQGQCGCCWAFSAVAATEGINQLKTGKLISLSEQELVDCDTSEDQGCNGGLMDYAFEFIIGNHGLTSESNYPYEGVDATCNAKKESSRVAKITGYEDVPANSESALLKAVANQPISVAIDAGGSDFQFYSSGVFTGECGTELDHGVTAVGYGKTSDGTKYWLVKNSWGSSWGENGYIRMQRDIDAAEGLCGIAMKASYPTA</sequence>
<gene>
    <name evidence="6" type="ORF">DH2020_017988</name>
</gene>
<name>A0ABR0WKD7_REHGL</name>
<evidence type="ECO:0000313" key="7">
    <source>
        <dbReference type="Proteomes" id="UP001318860"/>
    </source>
</evidence>
<feature type="domain" description="Cathepsin propeptide inhibitor" evidence="5">
    <location>
        <begin position="38"/>
        <end position="95"/>
    </location>
</feature>
<evidence type="ECO:0000256" key="3">
    <source>
        <dbReference type="SAM" id="SignalP"/>
    </source>
</evidence>
<keyword evidence="7" id="KW-1185">Reference proteome</keyword>
<dbReference type="PROSITE" id="PS00139">
    <property type="entry name" value="THIOL_PROTEASE_CYS"/>
    <property type="match status" value="1"/>
</dbReference>
<keyword evidence="2" id="KW-1015">Disulfide bond</keyword>
<evidence type="ECO:0000256" key="1">
    <source>
        <dbReference type="ARBA" id="ARBA00008455"/>
    </source>
</evidence>
<dbReference type="PRINTS" id="PR00705">
    <property type="entry name" value="PAPAIN"/>
</dbReference>
<feature type="signal peptide" evidence="3">
    <location>
        <begin position="1"/>
        <end position="26"/>
    </location>
</feature>
<evidence type="ECO:0008006" key="8">
    <source>
        <dbReference type="Google" id="ProtNLM"/>
    </source>
</evidence>
<evidence type="ECO:0000313" key="6">
    <source>
        <dbReference type="EMBL" id="KAK6147076.1"/>
    </source>
</evidence>
<dbReference type="InterPro" id="IPR013128">
    <property type="entry name" value="Peptidase_C1A"/>
</dbReference>
<dbReference type="Proteomes" id="UP001318860">
    <property type="component" value="Unassembled WGS sequence"/>
</dbReference>
<proteinExistence type="inferred from homology"/>
<feature type="chain" id="PRO_5046030521" description="Senescence-specific cysteine protease SAG39-like" evidence="3">
    <location>
        <begin position="27"/>
        <end position="341"/>
    </location>
</feature>
<dbReference type="InterPro" id="IPR000169">
    <property type="entry name" value="Pept_cys_AS"/>
</dbReference>
<dbReference type="InterPro" id="IPR000668">
    <property type="entry name" value="Peptidase_C1A_C"/>
</dbReference>
<dbReference type="InterPro" id="IPR013201">
    <property type="entry name" value="Prot_inhib_I29"/>
</dbReference>
<dbReference type="PROSITE" id="PS00640">
    <property type="entry name" value="THIOL_PROTEASE_ASN"/>
    <property type="match status" value="1"/>
</dbReference>
<dbReference type="InterPro" id="IPR025660">
    <property type="entry name" value="Pept_his_AS"/>
</dbReference>
<feature type="domain" description="Peptidase C1A papain C-terminal" evidence="4">
    <location>
        <begin position="124"/>
        <end position="340"/>
    </location>
</feature>
<dbReference type="SUPFAM" id="SSF54001">
    <property type="entry name" value="Cysteine proteinases"/>
    <property type="match status" value="1"/>
</dbReference>